<dbReference type="Pfam" id="PF02319">
    <property type="entry name" value="WHD_E2F_TDP"/>
    <property type="match status" value="1"/>
</dbReference>
<dbReference type="FunFam" id="1.10.10.10:FF:000008">
    <property type="entry name" value="E2F transcription factor 1"/>
    <property type="match status" value="1"/>
</dbReference>
<keyword evidence="5" id="KW-0539">Nucleus</keyword>
<dbReference type="InterPro" id="IPR032198">
    <property type="entry name" value="E2F_CC-MB"/>
</dbReference>
<dbReference type="EMBL" id="JAROKS010000016">
    <property type="protein sequence ID" value="KAK1794771.1"/>
    <property type="molecule type" value="Genomic_DNA"/>
</dbReference>
<accession>A0AAD8ZB94</accession>
<protein>
    <recommendedName>
        <fullName evidence="6">E2F/DP family winged-helix DNA-binding domain-containing protein</fullName>
    </recommendedName>
</protein>
<organism evidence="7 8">
    <name type="scientific">Electrophorus voltai</name>
    <dbReference type="NCBI Taxonomy" id="2609070"/>
    <lineage>
        <taxon>Eukaryota</taxon>
        <taxon>Metazoa</taxon>
        <taxon>Chordata</taxon>
        <taxon>Craniata</taxon>
        <taxon>Vertebrata</taxon>
        <taxon>Euteleostomi</taxon>
        <taxon>Actinopterygii</taxon>
        <taxon>Neopterygii</taxon>
        <taxon>Teleostei</taxon>
        <taxon>Ostariophysi</taxon>
        <taxon>Gymnotiformes</taxon>
        <taxon>Gymnotoidei</taxon>
        <taxon>Gymnotidae</taxon>
        <taxon>Electrophorus</taxon>
    </lineage>
</organism>
<dbReference type="GO" id="GO:0000981">
    <property type="term" value="F:DNA-binding transcription factor activity, RNA polymerase II-specific"/>
    <property type="evidence" value="ECO:0007669"/>
    <property type="project" value="TreeGrafter"/>
</dbReference>
<comment type="caution">
    <text evidence="7">The sequence shown here is derived from an EMBL/GenBank/DDBJ whole genome shotgun (WGS) entry which is preliminary data.</text>
</comment>
<evidence type="ECO:0000256" key="5">
    <source>
        <dbReference type="RuleBase" id="RU003796"/>
    </source>
</evidence>
<dbReference type="PANTHER" id="PTHR12081:SF44">
    <property type="entry name" value="TRANSCRIPTION FACTOR E2F3"/>
    <property type="match status" value="1"/>
</dbReference>
<dbReference type="InterPro" id="IPR036390">
    <property type="entry name" value="WH_DNA-bd_sf"/>
</dbReference>
<keyword evidence="3 5" id="KW-0238">DNA-binding</keyword>
<evidence type="ECO:0000313" key="8">
    <source>
        <dbReference type="Proteomes" id="UP001239994"/>
    </source>
</evidence>
<sequence length="482" mass="52075">MRRGISSAPEKVIIAGLGGSSLDKNAVLTALSDRLTSNLPTATYIQIITPPPCITQTSNVCLSDPAAGNLYTPPHGANGTGQRPALGRPPAKRRLALDDVDHLYTTEAAKAPKTQNGAPLAVLKSNKIAEHVVSFVIMLSLYAAPKSPPEKTRYDTSLGLLTKKFVQLLGQSADGVVDLNQAADVLKVQKRRLYDITNVLEGVHLIKKKSKNNIQWMGCNLAEVGGALTQKQSLSSEVARLVQEERRLDELIQSCTQDVKLMTESSSEMSNQVHVSRNHVFTCSYSDCSVAVALCGVNLLRWCTHAILARSLISLTFAYVTYQDLRRDRSLRDQTVIVVRAPSETKLEVPDPQEGLQVHLTSTKGPIDVFLCPDENTPDSPVKTEEPGLNGNSSPFVKVLEDRGSGPAVTVTSLSPITAPFTSLLQQTEDQIAYGEAPLSGLGSPPLPLGEDYLMSLAEGEGISDLFDDLDRLPNLDDLLCN</sequence>
<dbReference type="SUPFAM" id="SSF46785">
    <property type="entry name" value="Winged helix' DNA-binding domain"/>
    <property type="match status" value="1"/>
</dbReference>
<comment type="similarity">
    <text evidence="1 5">Belongs to the E2F/DP family.</text>
</comment>
<dbReference type="AlphaFoldDB" id="A0AAD8ZB94"/>
<dbReference type="GO" id="GO:0090575">
    <property type="term" value="C:RNA polymerase II transcription regulator complex"/>
    <property type="evidence" value="ECO:0007669"/>
    <property type="project" value="TreeGrafter"/>
</dbReference>
<dbReference type="PANTHER" id="PTHR12081">
    <property type="entry name" value="TRANSCRIPTION FACTOR E2F"/>
    <property type="match status" value="1"/>
</dbReference>
<dbReference type="SUPFAM" id="SSF144074">
    <property type="entry name" value="E2F-DP heterodimerization region"/>
    <property type="match status" value="2"/>
</dbReference>
<comment type="subcellular location">
    <subcellularLocation>
        <location evidence="5">Nucleus</location>
    </subcellularLocation>
</comment>
<keyword evidence="4 5" id="KW-0804">Transcription</keyword>
<keyword evidence="8" id="KW-1185">Reference proteome</keyword>
<dbReference type="Proteomes" id="UP001239994">
    <property type="component" value="Unassembled WGS sequence"/>
</dbReference>
<reference evidence="7" key="1">
    <citation type="submission" date="2023-03" db="EMBL/GenBank/DDBJ databases">
        <title>Electrophorus voltai genome.</title>
        <authorList>
            <person name="Bian C."/>
        </authorList>
    </citation>
    <scope>NUCLEOTIDE SEQUENCE</scope>
    <source>
        <strain evidence="7">CB-2022</strain>
        <tissue evidence="7">Muscle</tissue>
    </source>
</reference>
<dbReference type="SMART" id="SM01372">
    <property type="entry name" value="E2F_TDP"/>
    <property type="match status" value="1"/>
</dbReference>
<dbReference type="GO" id="GO:0046983">
    <property type="term" value="F:protein dimerization activity"/>
    <property type="evidence" value="ECO:0007669"/>
    <property type="project" value="InterPro"/>
</dbReference>
<evidence type="ECO:0000256" key="4">
    <source>
        <dbReference type="ARBA" id="ARBA00023163"/>
    </source>
</evidence>
<dbReference type="InterPro" id="IPR037241">
    <property type="entry name" value="E2F-DP_heterodim"/>
</dbReference>
<dbReference type="Pfam" id="PF16421">
    <property type="entry name" value="E2F_CC-MB"/>
    <property type="match status" value="1"/>
</dbReference>
<evidence type="ECO:0000256" key="1">
    <source>
        <dbReference type="ARBA" id="ARBA00010940"/>
    </source>
</evidence>
<dbReference type="Gene3D" id="1.10.10.10">
    <property type="entry name" value="Winged helix-like DNA-binding domain superfamily/Winged helix DNA-binding domain"/>
    <property type="match status" value="1"/>
</dbReference>
<dbReference type="Gene3D" id="6.10.250.540">
    <property type="match status" value="1"/>
</dbReference>
<keyword evidence="2 5" id="KW-0805">Transcription regulation</keyword>
<evidence type="ECO:0000259" key="6">
    <source>
        <dbReference type="SMART" id="SM01372"/>
    </source>
</evidence>
<dbReference type="InterPro" id="IPR003316">
    <property type="entry name" value="E2F_WHTH_DNA-bd_dom"/>
</dbReference>
<dbReference type="InterPro" id="IPR015633">
    <property type="entry name" value="E2F"/>
</dbReference>
<gene>
    <name evidence="7" type="ORF">P4O66_009974</name>
</gene>
<dbReference type="GO" id="GO:0000978">
    <property type="term" value="F:RNA polymerase II cis-regulatory region sequence-specific DNA binding"/>
    <property type="evidence" value="ECO:0007669"/>
    <property type="project" value="InterPro"/>
</dbReference>
<name>A0AAD8ZB94_9TELE</name>
<dbReference type="CDD" id="cd14660">
    <property type="entry name" value="E2F_DD"/>
    <property type="match status" value="1"/>
</dbReference>
<proteinExistence type="inferred from homology"/>
<evidence type="ECO:0000313" key="7">
    <source>
        <dbReference type="EMBL" id="KAK1794771.1"/>
    </source>
</evidence>
<evidence type="ECO:0000256" key="2">
    <source>
        <dbReference type="ARBA" id="ARBA00023015"/>
    </source>
</evidence>
<evidence type="ECO:0000256" key="3">
    <source>
        <dbReference type="ARBA" id="ARBA00023125"/>
    </source>
</evidence>
<dbReference type="InterPro" id="IPR036388">
    <property type="entry name" value="WH-like_DNA-bd_sf"/>
</dbReference>
<feature type="domain" description="E2F/DP family winged-helix DNA-binding" evidence="6">
    <location>
        <begin position="153"/>
        <end position="218"/>
    </location>
</feature>